<dbReference type="InterPro" id="IPR001638">
    <property type="entry name" value="Solute-binding_3/MltF_N"/>
</dbReference>
<dbReference type="PANTHER" id="PTHR30024">
    <property type="entry name" value="ALIPHATIC SULFONATES-BINDING PROTEIN-RELATED"/>
    <property type="match status" value="1"/>
</dbReference>
<dbReference type="GO" id="GO:0042626">
    <property type="term" value="F:ATPase-coupled transmembrane transporter activity"/>
    <property type="evidence" value="ECO:0007669"/>
    <property type="project" value="InterPro"/>
</dbReference>
<evidence type="ECO:0000259" key="3">
    <source>
        <dbReference type="SMART" id="SM00062"/>
    </source>
</evidence>
<feature type="domain" description="Solute-binding protein family 3/N-terminal" evidence="3">
    <location>
        <begin position="26"/>
        <end position="242"/>
    </location>
</feature>
<keyword evidence="1" id="KW-0813">Transport</keyword>
<evidence type="ECO:0000313" key="5">
    <source>
        <dbReference type="Proteomes" id="UP000678237"/>
    </source>
</evidence>
<dbReference type="SUPFAM" id="SSF53850">
    <property type="entry name" value="Periplasmic binding protein-like II"/>
    <property type="match status" value="1"/>
</dbReference>
<dbReference type="GO" id="GO:0016020">
    <property type="term" value="C:membrane"/>
    <property type="evidence" value="ECO:0007669"/>
    <property type="project" value="InterPro"/>
</dbReference>
<dbReference type="AlphaFoldDB" id="A0A8T4LGT0"/>
<organism evidence="4 5">
    <name type="scientific">Candidatus Iainarchaeum sp</name>
    <dbReference type="NCBI Taxonomy" id="3101447"/>
    <lineage>
        <taxon>Archaea</taxon>
        <taxon>Candidatus Iainarchaeota</taxon>
        <taxon>Candidatus Iainarchaeia</taxon>
        <taxon>Candidatus Iainarchaeales</taxon>
        <taxon>Candidatus Iainarchaeaceae</taxon>
        <taxon>Candidatus Iainarchaeum</taxon>
    </lineage>
</organism>
<dbReference type="Pfam" id="PF13379">
    <property type="entry name" value="NMT1_2"/>
    <property type="match status" value="1"/>
</dbReference>
<dbReference type="EMBL" id="JAGVWE010000002">
    <property type="protein sequence ID" value="MBS3062455.1"/>
    <property type="molecule type" value="Genomic_DNA"/>
</dbReference>
<reference evidence="4" key="1">
    <citation type="submission" date="2021-03" db="EMBL/GenBank/DDBJ databases">
        <authorList>
            <person name="Jaffe A."/>
        </authorList>
    </citation>
    <scope>NUCLEOTIDE SEQUENCE</scope>
    <source>
        <strain evidence="4">RIFCSPLOWO2_01_FULL_58_19</strain>
    </source>
</reference>
<dbReference type="FunFam" id="3.40.190.10:FF:000050">
    <property type="entry name" value="Sulfonate ABC transporter substrate-binding protein"/>
    <property type="match status" value="1"/>
</dbReference>
<dbReference type="SMART" id="SM00062">
    <property type="entry name" value="PBPb"/>
    <property type="match status" value="1"/>
</dbReference>
<dbReference type="Gene3D" id="3.40.190.10">
    <property type="entry name" value="Periplasmic binding protein-like II"/>
    <property type="match status" value="2"/>
</dbReference>
<comment type="caution">
    <text evidence="4">The sequence shown here is derived from an EMBL/GenBank/DDBJ whole genome shotgun (WGS) entry which is preliminary data.</text>
</comment>
<evidence type="ECO:0000256" key="1">
    <source>
        <dbReference type="ARBA" id="ARBA00022448"/>
    </source>
</evidence>
<dbReference type="InterPro" id="IPR010067">
    <property type="entry name" value="ABC_SsuA_sub-bd"/>
</dbReference>
<dbReference type="Proteomes" id="UP000678237">
    <property type="component" value="Unassembled WGS sequence"/>
</dbReference>
<sequence>MLALGLLLLLFGCVGPTGPETQRRDTVSIGTFSRAIDYAPYIVAKNQGWFEEVSSKYGKTVEYTEFQSLPAINEALATKNLDVVFEAEPPAIIGYAAGVDVRIKGVGVSLVQEVVVPKESGIRSVSDLHGKKVAVLSGSSSHYGVVKMIEQSGLSLADVELLDMNPPNAKAAFESGQIDAWAVWPPWIEQEVVEGRGVTLSGGDVFIQSIVAMRGAFVQENPGLARDLLGVVRRAQSWIADNPEQAQSIIAGELGLPLEVVREAWPKHDFQPALGQRELDDIQAKADFLFDAGLIKNRVQVADLIDVDLQ</sequence>
<dbReference type="NCBIfam" id="TIGR01728">
    <property type="entry name" value="SsuA_fam"/>
    <property type="match status" value="1"/>
</dbReference>
<evidence type="ECO:0000313" key="4">
    <source>
        <dbReference type="EMBL" id="MBS3062455.1"/>
    </source>
</evidence>
<name>A0A8T4LGT0_9ARCH</name>
<gene>
    <name evidence="4" type="ORF">J4203_01155</name>
</gene>
<accession>A0A8T4LGT0</accession>
<dbReference type="CDD" id="cd01008">
    <property type="entry name" value="PBP2_NrtA_SsuA_CpmA_like"/>
    <property type="match status" value="1"/>
</dbReference>
<proteinExistence type="predicted"/>
<keyword evidence="2" id="KW-0732">Signal</keyword>
<reference evidence="4" key="2">
    <citation type="submission" date="2021-05" db="EMBL/GenBank/DDBJ databases">
        <title>Protein family content uncovers lineage relationships and bacterial pathway maintenance mechanisms in DPANN archaea.</title>
        <authorList>
            <person name="Castelle C.J."/>
            <person name="Meheust R."/>
            <person name="Jaffe A.L."/>
            <person name="Seitz K."/>
            <person name="Gong X."/>
            <person name="Baker B.J."/>
            <person name="Banfield J.F."/>
        </authorList>
    </citation>
    <scope>NUCLEOTIDE SEQUENCE</scope>
    <source>
        <strain evidence="4">RIFCSPLOWO2_01_FULL_58_19</strain>
    </source>
</reference>
<evidence type="ECO:0000256" key="2">
    <source>
        <dbReference type="ARBA" id="ARBA00022729"/>
    </source>
</evidence>
<dbReference type="PANTHER" id="PTHR30024:SF42">
    <property type="entry name" value="ALIPHATIC SULFONATES-BINDING PROTEIN-RELATED"/>
    <property type="match status" value="1"/>
</dbReference>
<protein>
    <submittedName>
        <fullName evidence="4">Aliphatic sulfonate ABC transporter substrate-binding protein</fullName>
    </submittedName>
</protein>